<protein>
    <recommendedName>
        <fullName evidence="1">Integrase zinc-binding domain-containing protein</fullName>
    </recommendedName>
</protein>
<keyword evidence="3" id="KW-1185">Reference proteome</keyword>
<evidence type="ECO:0000259" key="1">
    <source>
        <dbReference type="Pfam" id="PF17921"/>
    </source>
</evidence>
<sequence length="218" mass="24533">MTNEDQDMQMVLGLSSDLVSDKLSCKLPSNLDCTQKRPVTKRVLLSVINSVYDPIGFMAPALLLAKLLVQEAWRGKIGWDEFFEENGILKVQTRLILSQDPEDFTLPTVLPDHPLIEGLVLYTHRSSMHAGVLTTLAQLREKFWIPKGRRVVRAILRQCVKCKRLTAGKVNPDPTPLPFDRIHRVAAFQITGADLAGPLSLRGRSKAWIVQITQVIWN</sequence>
<feature type="domain" description="Integrase zinc-binding" evidence="1">
    <location>
        <begin position="112"/>
        <end position="164"/>
    </location>
</feature>
<evidence type="ECO:0000313" key="2">
    <source>
        <dbReference type="EMBL" id="GFX95392.1"/>
    </source>
</evidence>
<comment type="caution">
    <text evidence="2">The sequence shown here is derived from an EMBL/GenBank/DDBJ whole genome shotgun (WGS) entry which is preliminary data.</text>
</comment>
<dbReference type="Proteomes" id="UP000887159">
    <property type="component" value="Unassembled WGS sequence"/>
</dbReference>
<dbReference type="EMBL" id="BMAU01021186">
    <property type="protein sequence ID" value="GFX95392.1"/>
    <property type="molecule type" value="Genomic_DNA"/>
</dbReference>
<proteinExistence type="predicted"/>
<dbReference type="Gene3D" id="1.10.340.70">
    <property type="match status" value="1"/>
</dbReference>
<dbReference type="AlphaFoldDB" id="A0A8X6RME3"/>
<evidence type="ECO:0000313" key="3">
    <source>
        <dbReference type="Proteomes" id="UP000887159"/>
    </source>
</evidence>
<reference evidence="2" key="1">
    <citation type="submission" date="2020-08" db="EMBL/GenBank/DDBJ databases">
        <title>Multicomponent nature underlies the extraordinary mechanical properties of spider dragline silk.</title>
        <authorList>
            <person name="Kono N."/>
            <person name="Nakamura H."/>
            <person name="Mori M."/>
            <person name="Yoshida Y."/>
            <person name="Ohtoshi R."/>
            <person name="Malay A.D."/>
            <person name="Moran D.A.P."/>
            <person name="Tomita M."/>
            <person name="Numata K."/>
            <person name="Arakawa K."/>
        </authorList>
    </citation>
    <scope>NUCLEOTIDE SEQUENCE</scope>
</reference>
<accession>A0A8X6RME3</accession>
<dbReference type="Pfam" id="PF05380">
    <property type="entry name" value="Peptidase_A17"/>
    <property type="match status" value="1"/>
</dbReference>
<dbReference type="PANTHER" id="PTHR47331">
    <property type="entry name" value="PHD-TYPE DOMAIN-CONTAINING PROTEIN"/>
    <property type="match status" value="1"/>
</dbReference>
<name>A0A8X6RME3_TRICX</name>
<dbReference type="InterPro" id="IPR008042">
    <property type="entry name" value="Retrotrans_Pao"/>
</dbReference>
<dbReference type="Pfam" id="PF17921">
    <property type="entry name" value="Integrase_H2C2"/>
    <property type="match status" value="1"/>
</dbReference>
<organism evidence="2 3">
    <name type="scientific">Trichonephila clavipes</name>
    <name type="common">Golden silk orbweaver</name>
    <name type="synonym">Nephila clavipes</name>
    <dbReference type="NCBI Taxonomy" id="2585209"/>
    <lineage>
        <taxon>Eukaryota</taxon>
        <taxon>Metazoa</taxon>
        <taxon>Ecdysozoa</taxon>
        <taxon>Arthropoda</taxon>
        <taxon>Chelicerata</taxon>
        <taxon>Arachnida</taxon>
        <taxon>Araneae</taxon>
        <taxon>Araneomorphae</taxon>
        <taxon>Entelegynae</taxon>
        <taxon>Araneoidea</taxon>
        <taxon>Nephilidae</taxon>
        <taxon>Trichonephila</taxon>
    </lineage>
</organism>
<dbReference type="InterPro" id="IPR041588">
    <property type="entry name" value="Integrase_H2C2"/>
</dbReference>
<gene>
    <name evidence="2" type="primary">AVEN_105482_1</name>
    <name evidence="2" type="ORF">TNCV_3684441</name>
</gene>